<reference evidence="1 2" key="1">
    <citation type="submission" date="2019-07" db="EMBL/GenBank/DDBJ databases">
        <title>Annotation for the trematode Paragonimus westermani.</title>
        <authorList>
            <person name="Choi Y.-J."/>
        </authorList>
    </citation>
    <scope>NUCLEOTIDE SEQUENCE [LARGE SCALE GENOMIC DNA]</scope>
    <source>
        <strain evidence="1">180907_Pwestermani</strain>
    </source>
</reference>
<gene>
    <name evidence="1" type="ORF">P879_05790</name>
</gene>
<dbReference type="EMBL" id="JTDF01009278">
    <property type="protein sequence ID" value="KAF8564231.1"/>
    <property type="molecule type" value="Genomic_DNA"/>
</dbReference>
<protein>
    <submittedName>
        <fullName evidence="1">Uncharacterized protein</fullName>
    </submittedName>
</protein>
<comment type="caution">
    <text evidence="1">The sequence shown here is derived from an EMBL/GenBank/DDBJ whole genome shotgun (WGS) entry which is preliminary data.</text>
</comment>
<evidence type="ECO:0000313" key="2">
    <source>
        <dbReference type="Proteomes" id="UP000699462"/>
    </source>
</evidence>
<accession>A0A8T0DBW3</accession>
<proteinExistence type="predicted"/>
<keyword evidence="2" id="KW-1185">Reference proteome</keyword>
<sequence length="143" mass="16656">MFNIYLTPPINRKVFYRCSVECNHLEIFTPLSLIIRFLFHYSAIASPCTVKKSVDDCNSNDIATSDMRFDTSQLESSLIDAMNRFQSNFHRTMVQLLQLASKCSVQIPVKHRFKEESIKRAESFVEAIDRYERGKDSVDLYDE</sequence>
<dbReference type="Proteomes" id="UP000699462">
    <property type="component" value="Unassembled WGS sequence"/>
</dbReference>
<evidence type="ECO:0000313" key="1">
    <source>
        <dbReference type="EMBL" id="KAF8564231.1"/>
    </source>
</evidence>
<name>A0A8T0DBW3_9TREM</name>
<organism evidence="1 2">
    <name type="scientific">Paragonimus westermani</name>
    <dbReference type="NCBI Taxonomy" id="34504"/>
    <lineage>
        <taxon>Eukaryota</taxon>
        <taxon>Metazoa</taxon>
        <taxon>Spiralia</taxon>
        <taxon>Lophotrochozoa</taxon>
        <taxon>Platyhelminthes</taxon>
        <taxon>Trematoda</taxon>
        <taxon>Digenea</taxon>
        <taxon>Plagiorchiida</taxon>
        <taxon>Troglotremata</taxon>
        <taxon>Troglotrematidae</taxon>
        <taxon>Paragonimus</taxon>
    </lineage>
</organism>
<dbReference type="AlphaFoldDB" id="A0A8T0DBW3"/>
<dbReference type="OrthoDB" id="10430566at2759"/>